<evidence type="ECO:0000256" key="1">
    <source>
        <dbReference type="ARBA" id="ARBA00006484"/>
    </source>
</evidence>
<gene>
    <name evidence="4" type="ORF">EWM64_g3719</name>
</gene>
<reference evidence="4 5" key="1">
    <citation type="submission" date="2019-02" db="EMBL/GenBank/DDBJ databases">
        <title>Genome sequencing of the rare red list fungi Hericium alpestre (H. flagellum).</title>
        <authorList>
            <person name="Buettner E."/>
            <person name="Kellner H."/>
        </authorList>
    </citation>
    <scope>NUCLEOTIDE SEQUENCE [LARGE SCALE GENOMIC DNA]</scope>
    <source>
        <strain evidence="4 5">DSM 108284</strain>
    </source>
</reference>
<dbReference type="AlphaFoldDB" id="A0A4Z0A251"/>
<comment type="caution">
    <text evidence="4">The sequence shown here is derived from an EMBL/GenBank/DDBJ whole genome shotgun (WGS) entry which is preliminary data.</text>
</comment>
<evidence type="ECO:0000313" key="5">
    <source>
        <dbReference type="Proteomes" id="UP000298061"/>
    </source>
</evidence>
<evidence type="ECO:0000256" key="2">
    <source>
        <dbReference type="ARBA" id="ARBA00022857"/>
    </source>
</evidence>
<dbReference type="Gene3D" id="3.40.50.720">
    <property type="entry name" value="NAD(P)-binding Rossmann-like Domain"/>
    <property type="match status" value="1"/>
</dbReference>
<evidence type="ECO:0000313" key="4">
    <source>
        <dbReference type="EMBL" id="TFY80291.1"/>
    </source>
</evidence>
<protein>
    <submittedName>
        <fullName evidence="4">Uncharacterized protein</fullName>
    </submittedName>
</protein>
<keyword evidence="3" id="KW-0560">Oxidoreductase</keyword>
<dbReference type="PANTHER" id="PTHR24320:SF282">
    <property type="entry name" value="WW DOMAIN-CONTAINING OXIDOREDUCTASE"/>
    <property type="match status" value="1"/>
</dbReference>
<dbReference type="STRING" id="135208.A0A4Z0A251"/>
<dbReference type="Pfam" id="PF00106">
    <property type="entry name" value="adh_short"/>
    <property type="match status" value="1"/>
</dbReference>
<dbReference type="PRINTS" id="PR00081">
    <property type="entry name" value="GDHRDH"/>
</dbReference>
<dbReference type="OrthoDB" id="191139at2759"/>
<dbReference type="EMBL" id="SFCI01000360">
    <property type="protein sequence ID" value="TFY80291.1"/>
    <property type="molecule type" value="Genomic_DNA"/>
</dbReference>
<dbReference type="SUPFAM" id="SSF51735">
    <property type="entry name" value="NAD(P)-binding Rossmann-fold domains"/>
    <property type="match status" value="1"/>
</dbReference>
<comment type="similarity">
    <text evidence="1">Belongs to the short-chain dehydrogenases/reductases (SDR) family.</text>
</comment>
<organism evidence="4 5">
    <name type="scientific">Hericium alpestre</name>
    <dbReference type="NCBI Taxonomy" id="135208"/>
    <lineage>
        <taxon>Eukaryota</taxon>
        <taxon>Fungi</taxon>
        <taxon>Dikarya</taxon>
        <taxon>Basidiomycota</taxon>
        <taxon>Agaricomycotina</taxon>
        <taxon>Agaricomycetes</taxon>
        <taxon>Russulales</taxon>
        <taxon>Hericiaceae</taxon>
        <taxon>Hericium</taxon>
    </lineage>
</organism>
<sequence length="330" mass="35682">MGFLFSKPSYDPRRDIPDLTGKVILVTGANAGIGLQTSEQLAIHGAKVYLACRTESKAKAAIAGIEDRTPSLKGQSRLMWLPLDLSSMRSSKKAAEEFLSKEKRLDILINNAGRLADDYLLSPEGVELSVAVNHLGHFVLTTALLPLLKETARRPDADVRIIVVSSSVYASPGRTTFGTLEDFNDPQSEPGKKNVFSSRFKRYGTTKFLNVLFTNELQRRLDEEGVPITAISLHPGGVATEGAVALDVPWYFVVFLKLFAKTALEGAYTSLFAATNAQVAAERDKYKGKYIVPVGKIAGPSTEAAKDAGSARTLWETSEKVVTDITGGSA</sequence>
<dbReference type="GO" id="GO:0016491">
    <property type="term" value="F:oxidoreductase activity"/>
    <property type="evidence" value="ECO:0007669"/>
    <property type="project" value="UniProtKB-KW"/>
</dbReference>
<keyword evidence="5" id="KW-1185">Reference proteome</keyword>
<keyword evidence="2" id="KW-0521">NADP</keyword>
<dbReference type="InterPro" id="IPR036291">
    <property type="entry name" value="NAD(P)-bd_dom_sf"/>
</dbReference>
<accession>A0A4Z0A251</accession>
<evidence type="ECO:0000256" key="3">
    <source>
        <dbReference type="ARBA" id="ARBA00023002"/>
    </source>
</evidence>
<proteinExistence type="inferred from homology"/>
<name>A0A4Z0A251_9AGAM</name>
<dbReference type="Proteomes" id="UP000298061">
    <property type="component" value="Unassembled WGS sequence"/>
</dbReference>
<dbReference type="PANTHER" id="PTHR24320">
    <property type="entry name" value="RETINOL DEHYDROGENASE"/>
    <property type="match status" value="1"/>
</dbReference>
<dbReference type="InterPro" id="IPR002347">
    <property type="entry name" value="SDR_fam"/>
</dbReference>